<proteinExistence type="inferred from homology"/>
<name>A0A195EXH2_9HYME</name>
<gene>
    <name evidence="6" type="ORF">ALC56_12799</name>
</gene>
<dbReference type="Pfam" id="PF14580">
    <property type="entry name" value="LRR_9"/>
    <property type="match status" value="1"/>
</dbReference>
<evidence type="ECO:0000313" key="7">
    <source>
        <dbReference type="Proteomes" id="UP000078541"/>
    </source>
</evidence>
<dbReference type="Proteomes" id="UP000078541">
    <property type="component" value="Unassembled WGS sequence"/>
</dbReference>
<dbReference type="EMBL" id="KQ981928">
    <property type="protein sequence ID" value="KYN32846.1"/>
    <property type="molecule type" value="Genomic_DNA"/>
</dbReference>
<evidence type="ECO:0000256" key="3">
    <source>
        <dbReference type="ARBA" id="ARBA00025777"/>
    </source>
</evidence>
<sequence length="281" mass="32349">MVTMYITHRIINVLTRKFMDISKHIIHDFCMLQIKELVLDNCRSTQIVGLTNEFSALESLSLINVGLTSLKGFPKLSSLKANCFFFCIMQLELSDNRISGGLNLLDSSPKLTHLNLSGNKIKDLDTLQPLKEFKNLKSLDLFNNEVTNMDNYREKVFNLIPSLRYLDGYDADDCEVDSDGEDDEVNGNEDGEGGGNEEDSEEVSDEEDEDFLDDDPGLDIVYKEKLVDSDEEDYMGEEEEEDDDEDNEDDEQEEEEGMIFKNYYNLYFYLELKNFNNCLNK</sequence>
<reference evidence="6 7" key="1">
    <citation type="submission" date="2016-03" db="EMBL/GenBank/DDBJ databases">
        <title>Trachymyrmex septentrionalis WGS genome.</title>
        <authorList>
            <person name="Nygaard S."/>
            <person name="Hu H."/>
            <person name="Boomsma J."/>
            <person name="Zhang G."/>
        </authorList>
    </citation>
    <scope>NUCLEOTIDE SEQUENCE [LARGE SCALE GENOMIC DNA]</scope>
    <source>
        <strain evidence="6">Tsep2-gDNA-1</strain>
        <tissue evidence="6">Whole body</tissue>
    </source>
</reference>
<dbReference type="SUPFAM" id="SSF52058">
    <property type="entry name" value="L domain-like"/>
    <property type="match status" value="1"/>
</dbReference>
<accession>A0A195EXH2</accession>
<dbReference type="PROSITE" id="PS51450">
    <property type="entry name" value="LRR"/>
    <property type="match status" value="1"/>
</dbReference>
<dbReference type="InterPro" id="IPR001611">
    <property type="entry name" value="Leu-rich_rpt"/>
</dbReference>
<organism evidence="6 7">
    <name type="scientific">Trachymyrmex septentrionalis</name>
    <dbReference type="NCBI Taxonomy" id="34720"/>
    <lineage>
        <taxon>Eukaryota</taxon>
        <taxon>Metazoa</taxon>
        <taxon>Ecdysozoa</taxon>
        <taxon>Arthropoda</taxon>
        <taxon>Hexapoda</taxon>
        <taxon>Insecta</taxon>
        <taxon>Pterygota</taxon>
        <taxon>Neoptera</taxon>
        <taxon>Endopterygota</taxon>
        <taxon>Hymenoptera</taxon>
        <taxon>Apocrita</taxon>
        <taxon>Aculeata</taxon>
        <taxon>Formicoidea</taxon>
        <taxon>Formicidae</taxon>
        <taxon>Myrmicinae</taxon>
        <taxon>Trachymyrmex</taxon>
    </lineage>
</organism>
<dbReference type="AlphaFoldDB" id="A0A195EXH2"/>
<dbReference type="PANTHER" id="PTHR11375">
    <property type="entry name" value="ACIDIC LEUCINE-RICH NUCLEAR PHOSPHOPROTEIN 32"/>
    <property type="match status" value="1"/>
</dbReference>
<dbReference type="PANTHER" id="PTHR11375:SF0">
    <property type="entry name" value="ACIDIC LEUCINE-RICH NUCLEAR PHOSPHOPROTEIN 32 FAMILY MEMBER A"/>
    <property type="match status" value="1"/>
</dbReference>
<feature type="compositionally biased region" description="Acidic residues" evidence="4">
    <location>
        <begin position="171"/>
        <end position="217"/>
    </location>
</feature>
<keyword evidence="7" id="KW-1185">Reference proteome</keyword>
<evidence type="ECO:0000256" key="4">
    <source>
        <dbReference type="SAM" id="MobiDB-lite"/>
    </source>
</evidence>
<dbReference type="STRING" id="34720.A0A195EXH2"/>
<dbReference type="InterPro" id="IPR045081">
    <property type="entry name" value="AN32"/>
</dbReference>
<evidence type="ECO:0000259" key="5">
    <source>
        <dbReference type="SMART" id="SM00446"/>
    </source>
</evidence>
<evidence type="ECO:0000313" key="6">
    <source>
        <dbReference type="EMBL" id="KYN32846.1"/>
    </source>
</evidence>
<evidence type="ECO:0000256" key="2">
    <source>
        <dbReference type="ARBA" id="ARBA00022737"/>
    </source>
</evidence>
<dbReference type="FunFam" id="3.80.10.10:FF:000131">
    <property type="entry name" value="acidic leucine-rich nuclear phosphoprotein 32-related protein-like"/>
    <property type="match status" value="1"/>
</dbReference>
<comment type="similarity">
    <text evidence="3">Belongs to the ANP32 family.</text>
</comment>
<protein>
    <submittedName>
        <fullName evidence="6">Acidic leucine-rich nuclear phosphoprotein 32 family member A</fullName>
    </submittedName>
</protein>
<evidence type="ECO:0000256" key="1">
    <source>
        <dbReference type="ARBA" id="ARBA00022614"/>
    </source>
</evidence>
<dbReference type="InterPro" id="IPR032675">
    <property type="entry name" value="LRR_dom_sf"/>
</dbReference>
<feature type="compositionally biased region" description="Acidic residues" evidence="4">
    <location>
        <begin position="229"/>
        <end position="257"/>
    </location>
</feature>
<keyword evidence="1" id="KW-0433">Leucine-rich repeat</keyword>
<dbReference type="Gene3D" id="3.80.10.10">
    <property type="entry name" value="Ribonuclease Inhibitor"/>
    <property type="match status" value="1"/>
</dbReference>
<feature type="region of interest" description="Disordered" evidence="4">
    <location>
        <begin position="171"/>
        <end position="258"/>
    </location>
</feature>
<feature type="domain" description="U2A'/phosphoprotein 32 family A C-terminal" evidence="5">
    <location>
        <begin position="149"/>
        <end position="167"/>
    </location>
</feature>
<dbReference type="SMART" id="SM00446">
    <property type="entry name" value="LRRcap"/>
    <property type="match status" value="1"/>
</dbReference>
<keyword evidence="2" id="KW-0677">Repeat</keyword>
<dbReference type="InterPro" id="IPR003603">
    <property type="entry name" value="U2A'_phosphoprotein32A_C"/>
</dbReference>
<dbReference type="GO" id="GO:0042393">
    <property type="term" value="F:histone binding"/>
    <property type="evidence" value="ECO:0007669"/>
    <property type="project" value="TreeGrafter"/>
</dbReference>
<dbReference type="GO" id="GO:0005634">
    <property type="term" value="C:nucleus"/>
    <property type="evidence" value="ECO:0007669"/>
    <property type="project" value="TreeGrafter"/>
</dbReference>